<sequence length="96" mass="10944">MPKYLVLGSSRPAIVASNNLINRSRLNQLTNRWFNFKFGFMGACFGASDTRFLYFFLLFSAPLEGASPQIWTCYWPISESDAFVLLLRLPLREAGN</sequence>
<keyword evidence="2" id="KW-1185">Reference proteome</keyword>
<evidence type="ECO:0000313" key="2">
    <source>
        <dbReference type="Proteomes" id="UP000320672"/>
    </source>
</evidence>
<dbReference type="EMBL" id="CP036262">
    <property type="protein sequence ID" value="QDS96376.1"/>
    <property type="molecule type" value="Genomic_DNA"/>
</dbReference>
<dbReference type="Proteomes" id="UP000320672">
    <property type="component" value="Chromosome"/>
</dbReference>
<dbReference type="KEGG" id="rml:FF011L_51840"/>
<reference evidence="1 2" key="1">
    <citation type="submission" date="2019-02" db="EMBL/GenBank/DDBJ databases">
        <title>Deep-cultivation of Planctomycetes and their phenomic and genomic characterization uncovers novel biology.</title>
        <authorList>
            <person name="Wiegand S."/>
            <person name="Jogler M."/>
            <person name="Boedeker C."/>
            <person name="Pinto D."/>
            <person name="Vollmers J."/>
            <person name="Rivas-Marin E."/>
            <person name="Kohn T."/>
            <person name="Peeters S.H."/>
            <person name="Heuer A."/>
            <person name="Rast P."/>
            <person name="Oberbeckmann S."/>
            <person name="Bunk B."/>
            <person name="Jeske O."/>
            <person name="Meyerdierks A."/>
            <person name="Storesund J.E."/>
            <person name="Kallscheuer N."/>
            <person name="Luecker S."/>
            <person name="Lage O.M."/>
            <person name="Pohl T."/>
            <person name="Merkel B.J."/>
            <person name="Hornburger P."/>
            <person name="Mueller R.-W."/>
            <person name="Bruemmer F."/>
            <person name="Labrenz M."/>
            <person name="Spormann A.M."/>
            <person name="Op den Camp H."/>
            <person name="Overmann J."/>
            <person name="Amann R."/>
            <person name="Jetten M.S.M."/>
            <person name="Mascher T."/>
            <person name="Medema M.H."/>
            <person name="Devos D.P."/>
            <person name="Kaster A.-K."/>
            <person name="Ovreas L."/>
            <person name="Rohde M."/>
            <person name="Galperin M.Y."/>
            <person name="Jogler C."/>
        </authorList>
    </citation>
    <scope>NUCLEOTIDE SEQUENCE [LARGE SCALE GENOMIC DNA]</scope>
    <source>
        <strain evidence="1 2">FF011L</strain>
    </source>
</reference>
<proteinExistence type="predicted"/>
<evidence type="ECO:0000313" key="1">
    <source>
        <dbReference type="EMBL" id="QDS96376.1"/>
    </source>
</evidence>
<protein>
    <submittedName>
        <fullName evidence="1">Uncharacterized protein</fullName>
    </submittedName>
</protein>
<accession>A0A517MNB7</accession>
<gene>
    <name evidence="1" type="ORF">FF011L_51840</name>
</gene>
<name>A0A517MNB7_9BACT</name>
<organism evidence="1 2">
    <name type="scientific">Roseimaritima multifibrata</name>
    <dbReference type="NCBI Taxonomy" id="1930274"/>
    <lineage>
        <taxon>Bacteria</taxon>
        <taxon>Pseudomonadati</taxon>
        <taxon>Planctomycetota</taxon>
        <taxon>Planctomycetia</taxon>
        <taxon>Pirellulales</taxon>
        <taxon>Pirellulaceae</taxon>
        <taxon>Roseimaritima</taxon>
    </lineage>
</organism>
<dbReference type="AlphaFoldDB" id="A0A517MNB7"/>